<evidence type="ECO:0000313" key="9">
    <source>
        <dbReference type="Proteomes" id="UP000788153"/>
    </source>
</evidence>
<evidence type="ECO:0000259" key="7">
    <source>
        <dbReference type="Pfam" id="PF05433"/>
    </source>
</evidence>
<keyword evidence="9" id="KW-1185">Reference proteome</keyword>
<dbReference type="InterPro" id="IPR008816">
    <property type="entry name" value="Gly_zipper_2TM_dom"/>
</dbReference>
<keyword evidence="6" id="KW-0732">Signal</keyword>
<feature type="domain" description="Glycine zipper 2TM" evidence="7">
    <location>
        <begin position="87"/>
        <end position="126"/>
    </location>
</feature>
<evidence type="ECO:0000256" key="5">
    <source>
        <dbReference type="ARBA" id="ARBA00023288"/>
    </source>
</evidence>
<feature type="chain" id="PRO_5045814137" description="17 kDa surface antigen" evidence="6">
    <location>
        <begin position="26"/>
        <end position="139"/>
    </location>
</feature>
<evidence type="ECO:0000256" key="6">
    <source>
        <dbReference type="SAM" id="SignalP"/>
    </source>
</evidence>
<comment type="subcellular location">
    <subcellularLocation>
        <location evidence="1">Cell outer membrane</location>
        <topology evidence="1">Lipid-anchor</topology>
    </subcellularLocation>
</comment>
<name>A0ABX0TY57_9SPHN</name>
<organism evidence="8 9">
    <name type="scientific">Sphingomonas japonica</name>
    <dbReference type="NCBI Taxonomy" id="511662"/>
    <lineage>
        <taxon>Bacteria</taxon>
        <taxon>Pseudomonadati</taxon>
        <taxon>Pseudomonadota</taxon>
        <taxon>Alphaproteobacteria</taxon>
        <taxon>Sphingomonadales</taxon>
        <taxon>Sphingomonadaceae</taxon>
        <taxon>Sphingomonas</taxon>
    </lineage>
</organism>
<proteinExistence type="inferred from homology"/>
<evidence type="ECO:0000256" key="2">
    <source>
        <dbReference type="ARBA" id="ARBA00008681"/>
    </source>
</evidence>
<keyword evidence="4" id="KW-0472">Membrane</keyword>
<evidence type="ECO:0000256" key="1">
    <source>
        <dbReference type="ARBA" id="ARBA00004459"/>
    </source>
</evidence>
<dbReference type="RefSeq" id="WP_140048395.1">
    <property type="nucleotide sequence ID" value="NZ_BAAAEV010000001.1"/>
</dbReference>
<evidence type="ECO:0000256" key="3">
    <source>
        <dbReference type="ARBA" id="ARBA00015281"/>
    </source>
</evidence>
<feature type="signal peptide" evidence="6">
    <location>
        <begin position="1"/>
        <end position="25"/>
    </location>
</feature>
<reference evidence="8 9" key="1">
    <citation type="submission" date="2020-03" db="EMBL/GenBank/DDBJ databases">
        <title>Genomic Encyclopedia of Type Strains, Phase IV (KMG-IV): sequencing the most valuable type-strain genomes for metagenomic binning, comparative biology and taxonomic classification.</title>
        <authorList>
            <person name="Goeker M."/>
        </authorList>
    </citation>
    <scope>NUCLEOTIDE SEQUENCE [LARGE SCALE GENOMIC DNA]</scope>
    <source>
        <strain evidence="8 9">DSM 22753</strain>
    </source>
</reference>
<dbReference type="PANTHER" id="PTHR35603:SF2">
    <property type="entry name" value="OUTER MEMBRANE LIPOPROTEIN"/>
    <property type="match status" value="1"/>
</dbReference>
<dbReference type="InterPro" id="IPR051407">
    <property type="entry name" value="Bact_OM_lipoprot/Surf_antigen"/>
</dbReference>
<protein>
    <recommendedName>
        <fullName evidence="3">17 kDa surface antigen</fullName>
    </recommendedName>
</protein>
<comment type="caution">
    <text evidence="8">The sequence shown here is derived from an EMBL/GenBank/DDBJ whole genome shotgun (WGS) entry which is preliminary data.</text>
</comment>
<keyword evidence="5" id="KW-0449">Lipoprotein</keyword>
<evidence type="ECO:0000313" key="8">
    <source>
        <dbReference type="EMBL" id="NIJ23249.1"/>
    </source>
</evidence>
<evidence type="ECO:0000256" key="4">
    <source>
        <dbReference type="ARBA" id="ARBA00023136"/>
    </source>
</evidence>
<sequence length="139" mass="14652">MFKKLSIASAAIAMSAFALPAAASADTGTLAATPFTSAAAQFAPGIASFDTASDYQRYRDRRYYGRDRRYANRNNRRTPQRCSSTEGTVIGAVAGGLLGNTVAGNNNRLLGTIIGGGAGALAGREIDRSGQPRRCARYR</sequence>
<accession>A0ABX0TY57</accession>
<dbReference type="Pfam" id="PF05433">
    <property type="entry name" value="Rick_17kDa_Anti"/>
    <property type="match status" value="1"/>
</dbReference>
<dbReference type="PANTHER" id="PTHR35603">
    <property type="match status" value="1"/>
</dbReference>
<dbReference type="EMBL" id="JAASQP010000001">
    <property type="protein sequence ID" value="NIJ23249.1"/>
    <property type="molecule type" value="Genomic_DNA"/>
</dbReference>
<gene>
    <name evidence="8" type="ORF">FHT01_000791</name>
</gene>
<dbReference type="Proteomes" id="UP000788153">
    <property type="component" value="Unassembled WGS sequence"/>
</dbReference>
<comment type="similarity">
    <text evidence="2">Belongs to the rickettsiale 17 kDa surface antigen family.</text>
</comment>